<accession>A0A8S9LTI1</accession>
<dbReference type="AlphaFoldDB" id="A0A8S9LTI1"/>
<reference evidence="1" key="1">
    <citation type="submission" date="2019-12" db="EMBL/GenBank/DDBJ databases">
        <title>Genome sequencing and annotation of Brassica cretica.</title>
        <authorList>
            <person name="Studholme D.J."/>
            <person name="Sarris P.F."/>
        </authorList>
    </citation>
    <scope>NUCLEOTIDE SEQUENCE</scope>
    <source>
        <strain evidence="1">PFS-001/15</strain>
        <tissue evidence="1">Leaf</tissue>
    </source>
</reference>
<protein>
    <recommendedName>
        <fullName evidence="3">Reverse transcriptase zinc-binding domain-containing protein</fullName>
    </recommendedName>
</protein>
<comment type="caution">
    <text evidence="1">The sequence shown here is derived from an EMBL/GenBank/DDBJ whole genome shotgun (WGS) entry which is preliminary data.</text>
</comment>
<dbReference type="EMBL" id="QGKW02000276">
    <property type="protein sequence ID" value="KAF2609337.1"/>
    <property type="molecule type" value="Genomic_DNA"/>
</dbReference>
<dbReference type="Proteomes" id="UP000712281">
    <property type="component" value="Unassembled WGS sequence"/>
</dbReference>
<proteinExistence type="predicted"/>
<evidence type="ECO:0008006" key="3">
    <source>
        <dbReference type="Google" id="ProtNLM"/>
    </source>
</evidence>
<gene>
    <name evidence="1" type="ORF">F2Q68_00046100</name>
</gene>
<evidence type="ECO:0000313" key="2">
    <source>
        <dbReference type="Proteomes" id="UP000712281"/>
    </source>
</evidence>
<evidence type="ECO:0000313" key="1">
    <source>
        <dbReference type="EMBL" id="KAF2609337.1"/>
    </source>
</evidence>
<name>A0A8S9LTI1_BRACR</name>
<organism evidence="1 2">
    <name type="scientific">Brassica cretica</name>
    <name type="common">Mustard</name>
    <dbReference type="NCBI Taxonomy" id="69181"/>
    <lineage>
        <taxon>Eukaryota</taxon>
        <taxon>Viridiplantae</taxon>
        <taxon>Streptophyta</taxon>
        <taxon>Embryophyta</taxon>
        <taxon>Tracheophyta</taxon>
        <taxon>Spermatophyta</taxon>
        <taxon>Magnoliopsida</taxon>
        <taxon>eudicotyledons</taxon>
        <taxon>Gunneridae</taxon>
        <taxon>Pentapetalae</taxon>
        <taxon>rosids</taxon>
        <taxon>malvids</taxon>
        <taxon>Brassicales</taxon>
        <taxon>Brassicaceae</taxon>
        <taxon>Brassiceae</taxon>
        <taxon>Brassica</taxon>
    </lineage>
</organism>
<sequence length="220" mass="24820">MWNKEALLKHLPHLVEEILLIQPSSTGAEDGYAWLLNPSGEYSSKFRYLALHLKDSSATRNNNLPDDFNWYKSVWSPQLLPKIQIFLWKISRLHVNLPPVGSPTNLFPWIAWTIWTARNLLIFENRTINPATCMTRAISAAKEWAIAQTLSPPPLSRPLGQFPLTSNEPNPTIFCYTDASWIATTVKQSSSGMWRATEGVVEMTALPGVCFFLVYVLASS</sequence>